<feature type="transmembrane region" description="Helical" evidence="10">
    <location>
        <begin position="231"/>
        <end position="250"/>
    </location>
</feature>
<evidence type="ECO:0000256" key="6">
    <source>
        <dbReference type="ARBA" id="ARBA00022958"/>
    </source>
</evidence>
<dbReference type="RefSeq" id="WP_072895942.1">
    <property type="nucleotide sequence ID" value="NZ_FQVM01000013.1"/>
</dbReference>
<feature type="transmembrane region" description="Helical" evidence="10">
    <location>
        <begin position="312"/>
        <end position="331"/>
    </location>
</feature>
<evidence type="ECO:0000256" key="9">
    <source>
        <dbReference type="ARBA" id="ARBA00023136"/>
    </source>
</evidence>
<evidence type="ECO:0000256" key="2">
    <source>
        <dbReference type="ARBA" id="ARBA00022448"/>
    </source>
</evidence>
<evidence type="ECO:0000256" key="10">
    <source>
        <dbReference type="SAM" id="Phobius"/>
    </source>
</evidence>
<feature type="transmembrane region" description="Helical" evidence="10">
    <location>
        <begin position="193"/>
        <end position="219"/>
    </location>
</feature>
<dbReference type="GO" id="GO:0015379">
    <property type="term" value="F:potassium:chloride symporter activity"/>
    <property type="evidence" value="ECO:0007669"/>
    <property type="project" value="InterPro"/>
</dbReference>
<evidence type="ECO:0000256" key="3">
    <source>
        <dbReference type="ARBA" id="ARBA00022475"/>
    </source>
</evidence>
<keyword evidence="7 10" id="KW-1133">Transmembrane helix</keyword>
<protein>
    <submittedName>
        <fullName evidence="11">Trk system potassium uptake protein TrkH</fullName>
    </submittedName>
</protein>
<dbReference type="AlphaFoldDB" id="A0A1M4WPG2"/>
<dbReference type="PANTHER" id="PTHR32024">
    <property type="entry name" value="TRK SYSTEM POTASSIUM UPTAKE PROTEIN TRKG-RELATED"/>
    <property type="match status" value="1"/>
</dbReference>
<evidence type="ECO:0000256" key="5">
    <source>
        <dbReference type="ARBA" id="ARBA00022692"/>
    </source>
</evidence>
<evidence type="ECO:0000313" key="12">
    <source>
        <dbReference type="Proteomes" id="UP000184035"/>
    </source>
</evidence>
<feature type="transmembrane region" description="Helical" evidence="10">
    <location>
        <begin position="382"/>
        <end position="400"/>
    </location>
</feature>
<dbReference type="GO" id="GO:0005886">
    <property type="term" value="C:plasma membrane"/>
    <property type="evidence" value="ECO:0007669"/>
    <property type="project" value="UniProtKB-SubCell"/>
</dbReference>
<feature type="transmembrane region" description="Helical" evidence="10">
    <location>
        <begin position="409"/>
        <end position="429"/>
    </location>
</feature>
<keyword evidence="2" id="KW-0813">Transport</keyword>
<evidence type="ECO:0000313" key="11">
    <source>
        <dbReference type="EMBL" id="SHE83067.1"/>
    </source>
</evidence>
<dbReference type="STRING" id="1533.SAMN05443638_11338"/>
<dbReference type="PANTHER" id="PTHR32024:SF1">
    <property type="entry name" value="KTR SYSTEM POTASSIUM UPTAKE PROTEIN B"/>
    <property type="match status" value="1"/>
</dbReference>
<organism evidence="11 12">
    <name type="scientific">Clostridium fallax</name>
    <dbReference type="NCBI Taxonomy" id="1533"/>
    <lineage>
        <taxon>Bacteria</taxon>
        <taxon>Bacillati</taxon>
        <taxon>Bacillota</taxon>
        <taxon>Clostridia</taxon>
        <taxon>Eubacteriales</taxon>
        <taxon>Clostridiaceae</taxon>
        <taxon>Clostridium</taxon>
    </lineage>
</organism>
<feature type="transmembrane region" description="Helical" evidence="10">
    <location>
        <begin position="12"/>
        <end position="34"/>
    </location>
</feature>
<reference evidence="11 12" key="1">
    <citation type="submission" date="2016-11" db="EMBL/GenBank/DDBJ databases">
        <authorList>
            <person name="Jaros S."/>
            <person name="Januszkiewicz K."/>
            <person name="Wedrychowicz H."/>
        </authorList>
    </citation>
    <scope>NUCLEOTIDE SEQUENCE [LARGE SCALE GENOMIC DNA]</scope>
    <source>
        <strain evidence="11 12">DSM 2631</strain>
    </source>
</reference>
<evidence type="ECO:0000256" key="4">
    <source>
        <dbReference type="ARBA" id="ARBA00022538"/>
    </source>
</evidence>
<evidence type="ECO:0000256" key="1">
    <source>
        <dbReference type="ARBA" id="ARBA00004651"/>
    </source>
</evidence>
<keyword evidence="5 10" id="KW-0812">Transmembrane</keyword>
<dbReference type="NCBIfam" id="TIGR00933">
    <property type="entry name" value="2a38"/>
    <property type="match status" value="1"/>
</dbReference>
<comment type="subcellular location">
    <subcellularLocation>
        <location evidence="1">Cell membrane</location>
        <topology evidence="1">Multi-pass membrane protein</topology>
    </subcellularLocation>
</comment>
<sequence>MRINITKKIKLNAVQVLALGFFIVILIGGILLTLPISSKSGESTNFLDSLFTATTSVCVTGLITVDTGTHWSYFGQVIIMLLIEVGGLGFMSFATLIAILIGKKITLKERLLMQEALNTFNIQGMVRMVRYVLVFTFSVQILGALLYSTQFIPMFGLGKGIYYSIFHSISAFNNAGIDLFGHFQSLTHYSGNFVIILTTSALIIIGGLGFTVWAEVYNFKGFRKFSLHSKLVIMMTSILLVGGTILFFLFEYKNPSTLGPMDFKDKLLNAFFASVTPRTAGFNSIPTDGMTMAGRFLTILFMFIGGSPGSTAGGLKTVTFGILILTFISIIKGREDTEVFYKRIPRGVVRRSMALFIIAVGLIIMVAMILSITEVGATFEEIIYEVVSAFGTVGLTLGLTTKLTSIGKILIILTMYCGRVGPLTIALALTNKKNNNGIKYPEGKILVG</sequence>
<dbReference type="OrthoDB" id="9810952at2"/>
<feature type="transmembrane region" description="Helical" evidence="10">
    <location>
        <begin position="77"/>
        <end position="101"/>
    </location>
</feature>
<keyword evidence="12" id="KW-1185">Reference proteome</keyword>
<evidence type="ECO:0000256" key="7">
    <source>
        <dbReference type="ARBA" id="ARBA00022989"/>
    </source>
</evidence>
<keyword evidence="6" id="KW-0630">Potassium</keyword>
<keyword evidence="3" id="KW-1003">Cell membrane</keyword>
<evidence type="ECO:0000256" key="8">
    <source>
        <dbReference type="ARBA" id="ARBA00023065"/>
    </source>
</evidence>
<accession>A0A1M4WPG2</accession>
<keyword evidence="9 10" id="KW-0472">Membrane</keyword>
<feature type="transmembrane region" description="Helical" evidence="10">
    <location>
        <begin position="352"/>
        <end position="370"/>
    </location>
</feature>
<dbReference type="Proteomes" id="UP000184035">
    <property type="component" value="Unassembled WGS sequence"/>
</dbReference>
<dbReference type="InterPro" id="IPR004772">
    <property type="entry name" value="TrkH"/>
</dbReference>
<gene>
    <name evidence="11" type="ORF">SAMN05443638_11338</name>
</gene>
<dbReference type="Pfam" id="PF02386">
    <property type="entry name" value="TrkH"/>
    <property type="match status" value="1"/>
</dbReference>
<feature type="transmembrane region" description="Helical" evidence="10">
    <location>
        <begin position="128"/>
        <end position="148"/>
    </location>
</feature>
<keyword evidence="4" id="KW-0633">Potassium transport</keyword>
<dbReference type="InterPro" id="IPR003445">
    <property type="entry name" value="Cat_transpt"/>
</dbReference>
<proteinExistence type="predicted"/>
<dbReference type="EMBL" id="FQVM01000013">
    <property type="protein sequence ID" value="SHE83067.1"/>
    <property type="molecule type" value="Genomic_DNA"/>
</dbReference>
<keyword evidence="8" id="KW-0406">Ion transport</keyword>
<name>A0A1M4WPG2_9CLOT</name>